<feature type="transmembrane region" description="Helical" evidence="2">
    <location>
        <begin position="182"/>
        <end position="204"/>
    </location>
</feature>
<sequence>MAARGPAASRRAPRSPGDNRLGRQRSWLGLASGSSRKIARRPRPATTRSKSRMTAAGLSEATWRRSSVLEFHCGRSYNRKLDRGLRWRSPMRRMRIACRDPGSIRHHIRVWLTPPPCRSRVVAFESPRRRLNERQNGEDFMAAIMQTNAPRWAYADRVNHVELADVQPWFDKGFKDLAAAPFASLAYGLLFALIGLALAGLLWATDALYLLLPACCGFMLVGPALTVGFQAISRDLEQGKTPSLRQALGAWREDAPAVLGLAGLLLGVFLVWMRLAQILYALVFPPQVGPTLDSLLTATFTTSGGMEFLALFALLGAGLAAVVFAGGAFALQLMLDRKVGLMEAVLTSFAAVAANPGPMALWAVLLAGLVFAGMAFFSIGLAVSLPLAGHAAWHAYRAVIKR</sequence>
<feature type="transmembrane region" description="Helical" evidence="2">
    <location>
        <begin position="210"/>
        <end position="233"/>
    </location>
</feature>
<dbReference type="Pfam" id="PF09955">
    <property type="entry name" value="DUF2189"/>
    <property type="match status" value="1"/>
</dbReference>
<keyword evidence="2" id="KW-0472">Membrane</keyword>
<gene>
    <name evidence="3" type="ORF">CCR94_09800</name>
</gene>
<dbReference type="AlphaFoldDB" id="A0A2S6N9G8"/>
<evidence type="ECO:0000256" key="2">
    <source>
        <dbReference type="SAM" id="Phobius"/>
    </source>
</evidence>
<evidence type="ECO:0000256" key="1">
    <source>
        <dbReference type="SAM" id="MobiDB-lite"/>
    </source>
</evidence>
<organism evidence="3 4">
    <name type="scientific">Rhodoblastus sphagnicola</name>
    <dbReference type="NCBI Taxonomy" id="333368"/>
    <lineage>
        <taxon>Bacteria</taxon>
        <taxon>Pseudomonadati</taxon>
        <taxon>Pseudomonadota</taxon>
        <taxon>Alphaproteobacteria</taxon>
        <taxon>Hyphomicrobiales</taxon>
        <taxon>Rhodoblastaceae</taxon>
        <taxon>Rhodoblastus</taxon>
    </lineage>
</organism>
<evidence type="ECO:0000313" key="3">
    <source>
        <dbReference type="EMBL" id="PPQ31266.1"/>
    </source>
</evidence>
<evidence type="ECO:0000313" key="4">
    <source>
        <dbReference type="Proteomes" id="UP000239089"/>
    </source>
</evidence>
<name>A0A2S6N9G8_9HYPH</name>
<comment type="caution">
    <text evidence="3">The sequence shown here is derived from an EMBL/GenBank/DDBJ whole genome shotgun (WGS) entry which is preliminary data.</text>
</comment>
<dbReference type="InterPro" id="IPR018692">
    <property type="entry name" value="DUF2189"/>
</dbReference>
<feature type="transmembrane region" description="Helical" evidence="2">
    <location>
        <begin position="308"/>
        <end position="331"/>
    </location>
</feature>
<evidence type="ECO:0008006" key="5">
    <source>
        <dbReference type="Google" id="ProtNLM"/>
    </source>
</evidence>
<dbReference type="EMBL" id="NHSJ01000061">
    <property type="protein sequence ID" value="PPQ31266.1"/>
    <property type="molecule type" value="Genomic_DNA"/>
</dbReference>
<feature type="transmembrane region" description="Helical" evidence="2">
    <location>
        <begin position="254"/>
        <end position="275"/>
    </location>
</feature>
<keyword evidence="4" id="KW-1185">Reference proteome</keyword>
<feature type="transmembrane region" description="Helical" evidence="2">
    <location>
        <begin position="360"/>
        <end position="393"/>
    </location>
</feature>
<accession>A0A2S6N9G8</accession>
<keyword evidence="2" id="KW-0812">Transmembrane</keyword>
<reference evidence="3 4" key="1">
    <citation type="journal article" date="2018" name="Arch. Microbiol.">
        <title>New insights into the metabolic potential of the phototrophic purple bacterium Rhodopila globiformis DSM 161(T) from its draft genome sequence and evidence for a vanadium-dependent nitrogenase.</title>
        <authorList>
            <person name="Imhoff J.F."/>
            <person name="Rahn T."/>
            <person name="Kunzel S."/>
            <person name="Neulinger S.C."/>
        </authorList>
    </citation>
    <scope>NUCLEOTIDE SEQUENCE [LARGE SCALE GENOMIC DNA]</scope>
    <source>
        <strain evidence="3 4">DSM 16996</strain>
    </source>
</reference>
<protein>
    <recommendedName>
        <fullName evidence="5">DUF2189 domain-containing protein</fullName>
    </recommendedName>
</protein>
<dbReference type="Proteomes" id="UP000239089">
    <property type="component" value="Unassembled WGS sequence"/>
</dbReference>
<proteinExistence type="predicted"/>
<keyword evidence="2" id="KW-1133">Transmembrane helix</keyword>
<feature type="region of interest" description="Disordered" evidence="1">
    <location>
        <begin position="1"/>
        <end position="57"/>
    </location>
</feature>
<feature type="compositionally biased region" description="Low complexity" evidence="1">
    <location>
        <begin position="1"/>
        <end position="16"/>
    </location>
</feature>